<dbReference type="EMBL" id="CABFWF030000006">
    <property type="protein sequence ID" value="CAD7028349.1"/>
    <property type="molecule type" value="Genomic_DNA"/>
</dbReference>
<accession>A0ABN7JFI4</accession>
<reference evidence="2 3" key="1">
    <citation type="submission" date="2020-11" db="EMBL/GenBank/DDBJ databases">
        <authorList>
            <person name="Lassalle F."/>
        </authorList>
    </citation>
    <scope>NUCLEOTIDE SEQUENCE [LARGE SCALE GENOMIC DNA]</scope>
    <source>
        <strain evidence="2 3">JC140</strain>
    </source>
</reference>
<gene>
    <name evidence="2" type="ORF">REJC140_02615</name>
</gene>
<organism evidence="2 3">
    <name type="scientific">Pseudorhizobium endolithicum</name>
    <dbReference type="NCBI Taxonomy" id="1191678"/>
    <lineage>
        <taxon>Bacteria</taxon>
        <taxon>Pseudomonadati</taxon>
        <taxon>Pseudomonadota</taxon>
        <taxon>Alphaproteobacteria</taxon>
        <taxon>Hyphomicrobiales</taxon>
        <taxon>Rhizobiaceae</taxon>
        <taxon>Rhizobium/Agrobacterium group</taxon>
        <taxon>Pseudorhizobium</taxon>
    </lineage>
</organism>
<keyword evidence="3" id="KW-1185">Reference proteome</keyword>
<comment type="caution">
    <text evidence="2">The sequence shown here is derived from an EMBL/GenBank/DDBJ whole genome shotgun (WGS) entry which is preliminary data.</text>
</comment>
<protein>
    <recommendedName>
        <fullName evidence="1">YjiS-like domain-containing protein</fullName>
    </recommendedName>
</protein>
<dbReference type="InterPro" id="IPR009506">
    <property type="entry name" value="YjiS-like"/>
</dbReference>
<dbReference type="RefSeq" id="WP_142521447.1">
    <property type="nucleotide sequence ID" value="NZ_CABFWF030000006.1"/>
</dbReference>
<evidence type="ECO:0000259" key="1">
    <source>
        <dbReference type="Pfam" id="PF06568"/>
    </source>
</evidence>
<name>A0ABN7JFI4_9HYPH</name>
<feature type="domain" description="YjiS-like" evidence="1">
    <location>
        <begin position="3"/>
        <end position="39"/>
    </location>
</feature>
<dbReference type="Pfam" id="PF06568">
    <property type="entry name" value="YjiS-like"/>
    <property type="match status" value="1"/>
</dbReference>
<dbReference type="Proteomes" id="UP000606921">
    <property type="component" value="Unassembled WGS sequence"/>
</dbReference>
<proteinExistence type="predicted"/>
<evidence type="ECO:0000313" key="2">
    <source>
        <dbReference type="EMBL" id="CAD7028349.1"/>
    </source>
</evidence>
<sequence>MNVVRTFNNWRQYRRTVAELSRMSSRDLNDLGISQCDIHRVARQASGF</sequence>
<evidence type="ECO:0000313" key="3">
    <source>
        <dbReference type="Proteomes" id="UP000606921"/>
    </source>
</evidence>